<evidence type="ECO:0000256" key="1">
    <source>
        <dbReference type="ARBA" id="ARBA00022737"/>
    </source>
</evidence>
<evidence type="ECO:0008006" key="5">
    <source>
        <dbReference type="Google" id="ProtNLM"/>
    </source>
</evidence>
<keyword evidence="1" id="KW-0677">Repeat</keyword>
<name>A0A835Y136_9CHLO</name>
<dbReference type="Gene3D" id="3.30.710.10">
    <property type="entry name" value="Potassium Channel Kv1.1, Chain A"/>
    <property type="match status" value="1"/>
</dbReference>
<dbReference type="InterPro" id="IPR044515">
    <property type="entry name" value="ABTB1"/>
</dbReference>
<dbReference type="OrthoDB" id="624345at2759"/>
<dbReference type="Gene3D" id="2.120.10.30">
    <property type="entry name" value="TolB, C-terminal domain"/>
    <property type="match status" value="1"/>
</dbReference>
<dbReference type="AlphaFoldDB" id="A0A835Y136"/>
<keyword evidence="4" id="KW-1185">Reference proteome</keyword>
<gene>
    <name evidence="3" type="ORF">HYH03_008496</name>
</gene>
<dbReference type="PANTHER" id="PTHR46231:SF1">
    <property type="entry name" value="ANKYRIN REPEAT AND BTB_POZ DOMAIN-CONTAINING PROTEIN 1"/>
    <property type="match status" value="1"/>
</dbReference>
<dbReference type="Proteomes" id="UP000612055">
    <property type="component" value="Unassembled WGS sequence"/>
</dbReference>
<evidence type="ECO:0000313" key="4">
    <source>
        <dbReference type="Proteomes" id="UP000612055"/>
    </source>
</evidence>
<evidence type="ECO:0000256" key="2">
    <source>
        <dbReference type="ARBA" id="ARBA00023043"/>
    </source>
</evidence>
<comment type="caution">
    <text evidence="3">The sequence shown here is derived from an EMBL/GenBank/DDBJ whole genome shotgun (WGS) entry which is preliminary data.</text>
</comment>
<dbReference type="EMBL" id="JAEHOE010000038">
    <property type="protein sequence ID" value="KAG2493364.1"/>
    <property type="molecule type" value="Genomic_DNA"/>
</dbReference>
<dbReference type="PANTHER" id="PTHR46231">
    <property type="entry name" value="ANKYRIN REPEAT AND BTB/POZ DOMAIN-CONTAINING PROTEIN 1"/>
    <property type="match status" value="1"/>
</dbReference>
<proteinExistence type="predicted"/>
<dbReference type="GO" id="GO:0000151">
    <property type="term" value="C:ubiquitin ligase complex"/>
    <property type="evidence" value="ECO:0007669"/>
    <property type="project" value="TreeGrafter"/>
</dbReference>
<dbReference type="InterPro" id="IPR011333">
    <property type="entry name" value="SKP1/BTB/POZ_sf"/>
</dbReference>
<dbReference type="GO" id="GO:0005737">
    <property type="term" value="C:cytoplasm"/>
    <property type="evidence" value="ECO:0007669"/>
    <property type="project" value="TreeGrafter"/>
</dbReference>
<dbReference type="InterPro" id="IPR011042">
    <property type="entry name" value="6-blade_b-propeller_TolB-like"/>
</dbReference>
<accession>A0A835Y136</accession>
<organism evidence="3 4">
    <name type="scientific">Edaphochlamys debaryana</name>
    <dbReference type="NCBI Taxonomy" id="47281"/>
    <lineage>
        <taxon>Eukaryota</taxon>
        <taxon>Viridiplantae</taxon>
        <taxon>Chlorophyta</taxon>
        <taxon>core chlorophytes</taxon>
        <taxon>Chlorophyceae</taxon>
        <taxon>CS clade</taxon>
        <taxon>Chlamydomonadales</taxon>
        <taxon>Chlamydomonadales incertae sedis</taxon>
        <taxon>Edaphochlamys</taxon>
    </lineage>
</organism>
<keyword evidence="2" id="KW-0040">ANK repeat</keyword>
<reference evidence="3" key="1">
    <citation type="journal article" date="2020" name="bioRxiv">
        <title>Comparative genomics of Chlamydomonas.</title>
        <authorList>
            <person name="Craig R.J."/>
            <person name="Hasan A.R."/>
            <person name="Ness R.W."/>
            <person name="Keightley P.D."/>
        </authorList>
    </citation>
    <scope>NUCLEOTIDE SEQUENCE</scope>
    <source>
        <strain evidence="3">CCAP 11/70</strain>
    </source>
</reference>
<sequence length="341" mass="34887">MRRLDVRSGAVTTLEGAELPTRWWWSLTPGPSAAVMLRAASGRAVCTVRTEGSNGGRVELVAGDWEEEGAADGSGTAARFSAIRALLPVSGGRLLIADGPDLRCMDAGGAVTTLLRGCFPSNGVRQMALLPSGELGAVTESGDLVLISGGDFTPSAPRQPQPPAASTERLLSLLALPAEEVEGAGGSGGGIPAAALGTVTVECDGFAESGAAEVTLPDADPAAFAHLLSYMYGTAMGYPGFAPVVLEEPPELLRPTAALAGRLLMGGAVAALAERLAAAATPASVLSDLAWADAHGMTDLAERLRAFALAHRKQVKPGDLEQLAEAFPMQATQLLKALWLG</sequence>
<evidence type="ECO:0000313" key="3">
    <source>
        <dbReference type="EMBL" id="KAG2493364.1"/>
    </source>
</evidence>
<protein>
    <recommendedName>
        <fullName evidence="5">BTB domain-containing protein</fullName>
    </recommendedName>
</protein>